<name>A0A7S3V4W0_9STRA</name>
<feature type="compositionally biased region" description="Polar residues" evidence="2">
    <location>
        <begin position="650"/>
        <end position="667"/>
    </location>
</feature>
<feature type="domain" description="ABC1 atypical kinase-like" evidence="3">
    <location>
        <begin position="348"/>
        <end position="610"/>
    </location>
</feature>
<organism evidence="4">
    <name type="scientific">Chaetoceros debilis</name>
    <dbReference type="NCBI Taxonomy" id="122233"/>
    <lineage>
        <taxon>Eukaryota</taxon>
        <taxon>Sar</taxon>
        <taxon>Stramenopiles</taxon>
        <taxon>Ochrophyta</taxon>
        <taxon>Bacillariophyta</taxon>
        <taxon>Coscinodiscophyceae</taxon>
        <taxon>Chaetocerotophycidae</taxon>
        <taxon>Chaetocerotales</taxon>
        <taxon>Chaetocerotaceae</taxon>
        <taxon>Chaetoceros</taxon>
    </lineage>
</organism>
<dbReference type="SUPFAM" id="SSF56112">
    <property type="entry name" value="Protein kinase-like (PK-like)"/>
    <property type="match status" value="1"/>
</dbReference>
<proteinExistence type="inferred from homology"/>
<dbReference type="Pfam" id="PF03109">
    <property type="entry name" value="ABC1"/>
    <property type="match status" value="1"/>
</dbReference>
<protein>
    <recommendedName>
        <fullName evidence="3">ABC1 atypical kinase-like domain-containing protein</fullName>
    </recommendedName>
</protein>
<reference evidence="4" key="1">
    <citation type="submission" date="2021-01" db="EMBL/GenBank/DDBJ databases">
        <authorList>
            <person name="Corre E."/>
            <person name="Pelletier E."/>
            <person name="Niang G."/>
            <person name="Scheremetjew M."/>
            <person name="Finn R."/>
            <person name="Kale V."/>
            <person name="Holt S."/>
            <person name="Cochrane G."/>
            <person name="Meng A."/>
            <person name="Brown T."/>
            <person name="Cohen L."/>
        </authorList>
    </citation>
    <scope>NUCLEOTIDE SEQUENCE</scope>
    <source>
        <strain evidence="4">MM31A-1</strain>
    </source>
</reference>
<feature type="region of interest" description="Disordered" evidence="2">
    <location>
        <begin position="646"/>
        <end position="697"/>
    </location>
</feature>
<gene>
    <name evidence="4" type="ORF">CDEB00056_LOCUS1922</name>
</gene>
<evidence type="ECO:0000256" key="1">
    <source>
        <dbReference type="ARBA" id="ARBA00009670"/>
    </source>
</evidence>
<dbReference type="InterPro" id="IPR011009">
    <property type="entry name" value="Kinase-like_dom_sf"/>
</dbReference>
<dbReference type="EMBL" id="HBIO01002746">
    <property type="protein sequence ID" value="CAE0457081.1"/>
    <property type="molecule type" value="Transcribed_RNA"/>
</dbReference>
<dbReference type="CDD" id="cd05121">
    <property type="entry name" value="ABC1_ADCK3-like"/>
    <property type="match status" value="1"/>
</dbReference>
<accession>A0A7S3V4W0</accession>
<comment type="similarity">
    <text evidence="1">Belongs to the protein kinase superfamily. ADCK protein kinase family.</text>
</comment>
<evidence type="ECO:0000313" key="4">
    <source>
        <dbReference type="EMBL" id="CAE0457081.1"/>
    </source>
</evidence>
<dbReference type="PANTHER" id="PTHR10566">
    <property type="entry name" value="CHAPERONE-ACTIVITY OF BC1 COMPLEX CABC1 -RELATED"/>
    <property type="match status" value="1"/>
</dbReference>
<sequence length="791" mass="87691">MEQKKRRLQRNMRGLVILGLFLLSQPFSAVAFLAPLPSNVLTKTSACSSVDLQPPSSLRKAPSSLQKQEKGIVCHLFGRGSLIQIPAETINTGRSMLVESMPMVVPLRRKVTSVIAIRSNKLGLVVAGAISRIRQAVNIKVNTSFKIGIPSRPSVTRKNVPVLIALILACNIIQDTFRSKRRQQIDPTSEWGRYADRPSIRGRALFSLMGRVAFMLTYARIVNYLPGGDLFLFGKRRRNRTKGKGNIEVSNDKNKINHNIGTGTSWAAIKASTVRERAGEVFAEGLLRLGPLYIKIGQILSCRKDLLPEEWKESMERLQDRVPAKSGTEALELAYSAYTDPIRGINGKEEFDRLFESFDDVPLAAASLGQVHKATLRSNGKVVAIKLQRSRLRDIYDKDLALMNKIAKAVDKFGGKAGEVGGVKQSWEEIFSDAEEILYREIDYRAEAENAIRFAADFGIGVDGRATECKARSLDGKVLPSAASWLRTPFIYDDISTGRILVMEYVPSIKISDDVKLNNAGVTTEEKEMIAESLGRSYLRQLVCGKFFSTDPHAGNLGVIVKKDANGDKNGVQLVFYDFGQACALKDEQAAGILNVIEGIIDYDVDKCVSAFTQMGVMADDADLDKVRRKVKDNFETGKIMVKQRKLKKSGSTSSDTNNDESINSVDTLHPSELQKLSPTSEGSIEINGVNPESKSDIETEEINDAEIMSYFTLPAEYAFVARALSQMDGVGKNLDTDFDFISAAAPWIVEIKGGEKYLTDEFQKFIGKVLRYQNDVFRKAGFRAENMMKR</sequence>
<dbReference type="PANTHER" id="PTHR10566:SF113">
    <property type="entry name" value="PROTEIN ACTIVITY OF BC1 COMPLEX KINASE 7, CHLOROPLASTIC"/>
    <property type="match status" value="1"/>
</dbReference>
<evidence type="ECO:0000259" key="3">
    <source>
        <dbReference type="Pfam" id="PF03109"/>
    </source>
</evidence>
<dbReference type="InterPro" id="IPR050154">
    <property type="entry name" value="UbiB_kinase"/>
</dbReference>
<evidence type="ECO:0000256" key="2">
    <source>
        <dbReference type="SAM" id="MobiDB-lite"/>
    </source>
</evidence>
<dbReference type="InterPro" id="IPR004147">
    <property type="entry name" value="ABC1_dom"/>
</dbReference>
<dbReference type="AlphaFoldDB" id="A0A7S3V4W0"/>